<evidence type="ECO:0000256" key="1">
    <source>
        <dbReference type="SAM" id="MobiDB-lite"/>
    </source>
</evidence>
<dbReference type="eggNOG" id="arCOG00998">
    <property type="taxonomic scope" value="Archaea"/>
</dbReference>
<dbReference type="SUPFAM" id="SSF50182">
    <property type="entry name" value="Sm-like ribonucleoproteins"/>
    <property type="match status" value="1"/>
</dbReference>
<dbReference type="InterPro" id="IPR010920">
    <property type="entry name" value="LSM_dom_sf"/>
</dbReference>
<feature type="compositionally biased region" description="Basic and acidic residues" evidence="1">
    <location>
        <begin position="160"/>
        <end position="169"/>
    </location>
</feature>
<evidence type="ECO:0000313" key="5">
    <source>
        <dbReference type="Proteomes" id="UP000001879"/>
    </source>
</evidence>
<keyword evidence="2" id="KW-1133">Transmembrane helix</keyword>
<proteinExistence type="predicted"/>
<feature type="transmembrane region" description="Helical" evidence="2">
    <location>
        <begin position="63"/>
        <end position="89"/>
    </location>
</feature>
<dbReference type="Proteomes" id="UP000001879">
    <property type="component" value="Chromosome"/>
</dbReference>
<dbReference type="PaxDb" id="547559-Nmag_1066"/>
<reference evidence="5" key="1">
    <citation type="submission" date="2010-02" db="EMBL/GenBank/DDBJ databases">
        <title>Complete sequence of chromosome of Natrialba magadii ATCC 43099.</title>
        <authorList>
            <consortium name="US DOE Joint Genome Institute"/>
            <person name="Lucas S."/>
            <person name="Copeland A."/>
            <person name="Lapidus A."/>
            <person name="Cheng J.-F."/>
            <person name="Bruce D."/>
            <person name="Goodwin L."/>
            <person name="Pitluck S."/>
            <person name="Davenport K."/>
            <person name="Saunders E."/>
            <person name="Detter J.C."/>
            <person name="Han C."/>
            <person name="Tapia R."/>
            <person name="Land M."/>
            <person name="Hauser L."/>
            <person name="Kyrpides N."/>
            <person name="Mikhailova N."/>
            <person name="De Castro R.E."/>
            <person name="Maupin-Furlow J.A."/>
            <person name="Woyke T."/>
        </authorList>
    </citation>
    <scope>NUCLEOTIDE SEQUENCE [LARGE SCALE GENOMIC DNA]</scope>
    <source>
        <strain evidence="5">ATCC 43099 / DSM 3394 / CCM 3739 / CIP 104546 / IAM 13178 / JCM 8861 / NBRC 102185 / NCIMB 2190 / MS3</strain>
    </source>
</reference>
<feature type="domain" description="Sm" evidence="3">
    <location>
        <begin position="207"/>
        <end position="287"/>
    </location>
</feature>
<dbReference type="Pfam" id="PF01423">
    <property type="entry name" value="LSM"/>
    <property type="match status" value="1"/>
</dbReference>
<evidence type="ECO:0000256" key="2">
    <source>
        <dbReference type="SAM" id="Phobius"/>
    </source>
</evidence>
<gene>
    <name evidence="4" type="primary">lsm</name>
    <name evidence="4" type="ordered locus">Nmag_1066</name>
</gene>
<dbReference type="InterPro" id="IPR047575">
    <property type="entry name" value="Sm"/>
</dbReference>
<keyword evidence="5" id="KW-1185">Reference proteome</keyword>
<reference evidence="4 5" key="2">
    <citation type="journal article" date="2012" name="BMC Genomics">
        <title>A comparative genomics perspective on the genetic content of the alkaliphilic haloarchaeon Natrialba magadii ATCC 43099T.</title>
        <authorList>
            <person name="Siddaramappa S."/>
            <person name="Challacombe J.F."/>
            <person name="Decastro R.E."/>
            <person name="Pfeiffer F."/>
            <person name="Sastre D.E."/>
            <person name="Gimenez M.I."/>
            <person name="Paggi R.A."/>
            <person name="Detter J.C."/>
            <person name="Davenport K.W."/>
            <person name="Goodwin L.A."/>
            <person name="Kyrpides N."/>
            <person name="Tapia R."/>
            <person name="Pitluck S."/>
            <person name="Lucas S."/>
            <person name="Woyke T."/>
            <person name="Maupin-Furlow J.A."/>
        </authorList>
    </citation>
    <scope>NUCLEOTIDE SEQUENCE [LARGE SCALE GENOMIC DNA]</scope>
    <source>
        <strain evidence="5">ATCC 43099 / DSM 3394 / CCM 3739 / CIP 104546 / IAM 13178 / JCM 8861 / NBRC 102185 / NCIMB 2190 / MS3</strain>
    </source>
</reference>
<dbReference type="HOGENOM" id="CLU_968442_0_0_2"/>
<organism evidence="4 5">
    <name type="scientific">Natrialba magadii (strain ATCC 43099 / DSM 3394 / CCM 3739 / CIP 104546 / IAM 13178 / JCM 8861 / NBRC 102185 / NCIMB 2190 / MS3)</name>
    <name type="common">Natronobacterium magadii</name>
    <dbReference type="NCBI Taxonomy" id="547559"/>
    <lineage>
        <taxon>Archaea</taxon>
        <taxon>Methanobacteriati</taxon>
        <taxon>Methanobacteriota</taxon>
        <taxon>Stenosarchaea group</taxon>
        <taxon>Halobacteria</taxon>
        <taxon>Halobacteriales</taxon>
        <taxon>Natrialbaceae</taxon>
        <taxon>Natrialba</taxon>
    </lineage>
</organism>
<feature type="region of interest" description="Disordered" evidence="1">
    <location>
        <begin position="160"/>
        <end position="186"/>
    </location>
</feature>
<dbReference type="InterPro" id="IPR001163">
    <property type="entry name" value="Sm_dom_euk/arc"/>
</dbReference>
<dbReference type="STRING" id="547559.Nmag_1066"/>
<dbReference type="KEGG" id="nmg:Nmag_1066"/>
<dbReference type="EMBL" id="CP001932">
    <property type="protein sequence ID" value="ADD04650.1"/>
    <property type="molecule type" value="Genomic_DNA"/>
</dbReference>
<dbReference type="GO" id="GO:0003723">
    <property type="term" value="F:RNA binding"/>
    <property type="evidence" value="ECO:0007669"/>
    <property type="project" value="InterPro"/>
</dbReference>
<feature type="compositionally biased region" description="Acidic residues" evidence="1">
    <location>
        <begin position="253"/>
        <end position="263"/>
    </location>
</feature>
<protein>
    <submittedName>
        <fullName evidence="4">RNA-binding protein Lsm</fullName>
    </submittedName>
</protein>
<dbReference type="AlphaFoldDB" id="D3SRE5"/>
<dbReference type="SMART" id="SM00651">
    <property type="entry name" value="Sm"/>
    <property type="match status" value="1"/>
</dbReference>
<evidence type="ECO:0000313" key="4">
    <source>
        <dbReference type="EMBL" id="ADD04650.1"/>
    </source>
</evidence>
<evidence type="ECO:0000259" key="3">
    <source>
        <dbReference type="PROSITE" id="PS52002"/>
    </source>
</evidence>
<keyword evidence="2" id="KW-0812">Transmembrane</keyword>
<dbReference type="PROSITE" id="PS52002">
    <property type="entry name" value="SM"/>
    <property type="match status" value="1"/>
</dbReference>
<sequence>MGWTGWPLADPTEVYDGSVDDDVGFSFGFVLRWLLVTAAILLHGDARSDEQRECDKRADETRAGVVIVGVHLGLGVELGLGLGLEYAFFSFRCGLGKLGLFFACDGAEGEEGADGARSDLFAVDVQLDDCELDVTHGRGVNERPLIDSVCTDLSANVERELSHGGERESSAYTEQPDSRGVSGPHAYGHWTGTIKCPSTAVFRMSGRPLDVLEASLGERVTVRLKSGDEFAGELAGYDQHMNLVLEVAADGADGADSDDEAETESQAAEPVEDTTIIRGDNVVSITP</sequence>
<feature type="region of interest" description="Disordered" evidence="1">
    <location>
        <begin position="253"/>
        <end position="287"/>
    </location>
</feature>
<dbReference type="Gene3D" id="2.30.30.100">
    <property type="match status" value="1"/>
</dbReference>
<keyword evidence="2" id="KW-0472">Membrane</keyword>
<feature type="transmembrane region" description="Helical" evidence="2">
    <location>
        <begin position="23"/>
        <end position="42"/>
    </location>
</feature>
<accession>D3SRE5</accession>
<name>D3SRE5_NATMM</name>